<proteinExistence type="predicted"/>
<gene>
    <name evidence="3" type="ORF">DFO65_10953</name>
</gene>
<keyword evidence="4" id="KW-1185">Reference proteome</keyword>
<feature type="compositionally biased region" description="Pro residues" evidence="1">
    <location>
        <begin position="1"/>
        <end position="10"/>
    </location>
</feature>
<evidence type="ECO:0000259" key="2">
    <source>
        <dbReference type="Pfam" id="PF13191"/>
    </source>
</evidence>
<dbReference type="SUPFAM" id="SSF52540">
    <property type="entry name" value="P-loop containing nucleoside triphosphate hydrolases"/>
    <property type="match status" value="1"/>
</dbReference>
<dbReference type="PANTHER" id="PTHR34301:SF8">
    <property type="entry name" value="ATPASE DOMAIN-CONTAINING PROTEIN"/>
    <property type="match status" value="1"/>
</dbReference>
<organism evidence="3 4">
    <name type="scientific">Brevibacterium celere</name>
    <dbReference type="NCBI Taxonomy" id="225845"/>
    <lineage>
        <taxon>Bacteria</taxon>
        <taxon>Bacillati</taxon>
        <taxon>Actinomycetota</taxon>
        <taxon>Actinomycetes</taxon>
        <taxon>Micrococcales</taxon>
        <taxon>Brevibacteriaceae</taxon>
        <taxon>Brevibacterium</taxon>
    </lineage>
</organism>
<dbReference type="AlphaFoldDB" id="A0A366IFW9"/>
<evidence type="ECO:0000313" key="3">
    <source>
        <dbReference type="EMBL" id="RBP70282.1"/>
    </source>
</evidence>
<feature type="domain" description="Orc1-like AAA ATPase" evidence="2">
    <location>
        <begin position="29"/>
        <end position="194"/>
    </location>
</feature>
<dbReference type="InterPro" id="IPR027417">
    <property type="entry name" value="P-loop_NTPase"/>
</dbReference>
<feature type="region of interest" description="Disordered" evidence="1">
    <location>
        <begin position="1"/>
        <end position="25"/>
    </location>
</feature>
<evidence type="ECO:0000256" key="1">
    <source>
        <dbReference type="SAM" id="MobiDB-lite"/>
    </source>
</evidence>
<comment type="caution">
    <text evidence="3">The sequence shown here is derived from an EMBL/GenBank/DDBJ whole genome shotgun (WGS) entry which is preliminary data.</text>
</comment>
<dbReference type="Proteomes" id="UP000253509">
    <property type="component" value="Unassembled WGS sequence"/>
</dbReference>
<evidence type="ECO:0000313" key="4">
    <source>
        <dbReference type="Proteomes" id="UP000253509"/>
    </source>
</evidence>
<dbReference type="RefSeq" id="WP_113904852.1">
    <property type="nucleotide sequence ID" value="NZ_QNSB01000009.1"/>
</dbReference>
<dbReference type="PANTHER" id="PTHR34301">
    <property type="entry name" value="DNA-BINDING PROTEIN-RELATED"/>
    <property type="match status" value="1"/>
</dbReference>
<reference evidence="3 4" key="1">
    <citation type="submission" date="2018-06" db="EMBL/GenBank/DDBJ databases">
        <title>Freshwater and sediment microbial communities from various areas in North America, analyzing microbe dynamics in response to fracking.</title>
        <authorList>
            <person name="Lamendella R."/>
        </authorList>
    </citation>
    <scope>NUCLEOTIDE SEQUENCE [LARGE SCALE GENOMIC DNA]</scope>
    <source>
        <strain evidence="3 4">3b_TX</strain>
    </source>
</reference>
<dbReference type="Gene3D" id="3.40.50.300">
    <property type="entry name" value="P-loop containing nucleotide triphosphate hydrolases"/>
    <property type="match status" value="1"/>
</dbReference>
<dbReference type="Pfam" id="PF13191">
    <property type="entry name" value="AAA_16"/>
    <property type="match status" value="1"/>
</dbReference>
<dbReference type="EMBL" id="QNSB01000009">
    <property type="protein sequence ID" value="RBP70282.1"/>
    <property type="molecule type" value="Genomic_DNA"/>
</dbReference>
<protein>
    <submittedName>
        <fullName evidence="3">AAA ATPase-like protein</fullName>
    </submittedName>
</protein>
<sequence>MNLMIPPPTPKDQQSPFRPGFGSTPPVMVGRQPEVTAFARALDGPGSTGRTVFVTGQRGVGKTVLLNIFQEVADTRQWWTVREQASAGFVQRLTQARLPEVLESHDAHERSKSTVVGVTLPLGGGGLTVRSDTTNALVPDLRSHLMKVLELLDSHETGLLIALDEVHRSNLDEFRQMTDALAHAMSQDAPLAFVAAGLPASIDNIVNDDVSTFLRRADRINLAGLSSEETREALRAPVEQAGKRFAEEALEFGVALSQGYPYLVQIVGDLAWNAALDADEITRRHVEGIEGEARQVLGRQIHEPTLAALSPGARRYLRAMTLDDDISSTGEIADRLGLKKQTANDYRRQLIAHGVVEVPSFGHVRMVIPHLRDHLLDRDDE</sequence>
<dbReference type="InterPro" id="IPR041664">
    <property type="entry name" value="AAA_16"/>
</dbReference>
<accession>A0A366IFW9</accession>
<name>A0A366IFW9_9MICO</name>